<organism evidence="4">
    <name type="scientific">Granulicella tundricola (strain ATCC BAA-1859 / DSM 23138 / MP5ACTX9)</name>
    <dbReference type="NCBI Taxonomy" id="1198114"/>
    <lineage>
        <taxon>Bacteria</taxon>
        <taxon>Pseudomonadati</taxon>
        <taxon>Acidobacteriota</taxon>
        <taxon>Terriglobia</taxon>
        <taxon>Terriglobales</taxon>
        <taxon>Acidobacteriaceae</taxon>
        <taxon>Granulicella</taxon>
    </lineage>
</organism>
<dbReference type="AlphaFoldDB" id="E8X4W8"/>
<keyword evidence="1" id="KW-1133">Transmembrane helix</keyword>
<proteinExistence type="predicted"/>
<feature type="transmembrane region" description="Helical" evidence="1">
    <location>
        <begin position="165"/>
        <end position="184"/>
    </location>
</feature>
<feature type="transmembrane region" description="Helical" evidence="1">
    <location>
        <begin position="25"/>
        <end position="45"/>
    </location>
</feature>
<feature type="domain" description="VTT" evidence="2">
    <location>
        <begin position="73"/>
        <end position="171"/>
    </location>
</feature>
<dbReference type="HOGENOM" id="CLU_099466_0_0_0"/>
<dbReference type="EMBL" id="CP002480">
    <property type="protein sequence ID" value="ADW70607.1"/>
    <property type="molecule type" value="Genomic_DNA"/>
</dbReference>
<dbReference type="Pfam" id="PF09335">
    <property type="entry name" value="VTT_dom"/>
    <property type="match status" value="1"/>
</dbReference>
<evidence type="ECO:0000313" key="3">
    <source>
        <dbReference type="EMBL" id="ADW70607.1"/>
    </source>
</evidence>
<dbReference type="STRING" id="1198114.AciX9_3604"/>
<name>E8X4W8_GRATM</name>
<dbReference type="GO" id="GO:0005886">
    <property type="term" value="C:plasma membrane"/>
    <property type="evidence" value="ECO:0007669"/>
    <property type="project" value="TreeGrafter"/>
</dbReference>
<evidence type="ECO:0000256" key="1">
    <source>
        <dbReference type="SAM" id="Phobius"/>
    </source>
</evidence>
<keyword evidence="1" id="KW-0472">Membrane</keyword>
<dbReference type="InterPro" id="IPR032816">
    <property type="entry name" value="VTT_dom"/>
</dbReference>
<evidence type="ECO:0000313" key="4">
    <source>
        <dbReference type="Proteomes" id="UP000000343"/>
    </source>
</evidence>
<dbReference type="InterPro" id="IPR051311">
    <property type="entry name" value="DedA_domain"/>
</dbReference>
<dbReference type="RefSeq" id="WP_013581918.1">
    <property type="nucleotide sequence ID" value="NC_015064.1"/>
</dbReference>
<dbReference type="PANTHER" id="PTHR42709:SF11">
    <property type="entry name" value="DEDA FAMILY PROTEIN"/>
    <property type="match status" value="1"/>
</dbReference>
<evidence type="ECO:0000259" key="2">
    <source>
        <dbReference type="Pfam" id="PF09335"/>
    </source>
</evidence>
<dbReference type="Proteomes" id="UP000000343">
    <property type="component" value="Chromosome"/>
</dbReference>
<dbReference type="PANTHER" id="PTHR42709">
    <property type="entry name" value="ALKALINE PHOSPHATASE LIKE PROTEIN"/>
    <property type="match status" value="1"/>
</dbReference>
<dbReference type="eggNOG" id="COG1238">
    <property type="taxonomic scope" value="Bacteria"/>
</dbReference>
<gene>
    <name evidence="3" type="ordered locus">AciX9_3604</name>
</gene>
<accession>E8X4W8</accession>
<protein>
    <submittedName>
        <fullName evidence="3">SNARE associated Golgi protein-related protein</fullName>
    </submittedName>
</protein>
<feature type="transmembrane region" description="Helical" evidence="1">
    <location>
        <begin position="190"/>
        <end position="210"/>
    </location>
</feature>
<sequence length="237" mass="26067">MNGLGLVLAGIPWRKIGGWLVKSKVWLLAVLQPFGVFGILILAIVDSSSMPLPFLDPLVVSYGAADHKKALLYCLMASLGSAIGSMVPYYLGRAGGELFLLKRINRERYEKLRDRFEKQEFLAIMLPAMCPPPMPVKLFELAAGVFEMRPVSYFLAIASGKFVRFLIESILVIVYGPAILSTSLRMLHRHLGVVLAVMGIIAVGIVIYVLRKVFDRRRGIALPVEDEAIEVGPGDAV</sequence>
<dbReference type="KEGG" id="acm:AciX9_3604"/>
<dbReference type="PaxDb" id="1198114-AciX9_3604"/>
<reference evidence="4" key="1">
    <citation type="submission" date="2011-01" db="EMBL/GenBank/DDBJ databases">
        <title>Complete sequence of chromosome of Acidobacterium sp. MP5ACTX9.</title>
        <authorList>
            <consortium name="US DOE Joint Genome Institute"/>
            <person name="Lucas S."/>
            <person name="Copeland A."/>
            <person name="Lapidus A."/>
            <person name="Cheng J.-F."/>
            <person name="Goodwin L."/>
            <person name="Pitluck S."/>
            <person name="Teshima H."/>
            <person name="Detter J.C."/>
            <person name="Han C."/>
            <person name="Tapia R."/>
            <person name="Land M."/>
            <person name="Hauser L."/>
            <person name="Kyrpides N."/>
            <person name="Ivanova N."/>
            <person name="Ovchinnikova G."/>
            <person name="Pagani I."/>
            <person name="Rawat S.R."/>
            <person name="Mannisto M."/>
            <person name="Haggblom M.M."/>
            <person name="Woyke T."/>
        </authorList>
    </citation>
    <scope>NUCLEOTIDE SEQUENCE [LARGE SCALE GENOMIC DNA]</scope>
    <source>
        <strain evidence="4">MP5ACTX9</strain>
    </source>
</reference>
<keyword evidence="4" id="KW-1185">Reference proteome</keyword>
<keyword evidence="1" id="KW-0812">Transmembrane</keyword>
<feature type="transmembrane region" description="Helical" evidence="1">
    <location>
        <begin position="70"/>
        <end position="92"/>
    </location>
</feature>